<name>A0A1X2ILG0_9FUNG</name>
<dbReference type="PANTHER" id="PTHR12838:SF0">
    <property type="entry name" value="U3 SMALL NUCLEOLAR RNA-ASSOCIATED PROTEIN 11-RELATED"/>
    <property type="match status" value="1"/>
</dbReference>
<reference evidence="7 8" key="1">
    <citation type="submission" date="2016-07" db="EMBL/GenBank/DDBJ databases">
        <title>Pervasive Adenine N6-methylation of Active Genes in Fungi.</title>
        <authorList>
            <consortium name="DOE Joint Genome Institute"/>
            <person name="Mondo S.J."/>
            <person name="Dannebaum R.O."/>
            <person name="Kuo R.C."/>
            <person name="Labutti K."/>
            <person name="Haridas S."/>
            <person name="Kuo A."/>
            <person name="Salamov A."/>
            <person name="Ahrendt S.R."/>
            <person name="Lipzen A."/>
            <person name="Sullivan W."/>
            <person name="Andreopoulos W.B."/>
            <person name="Clum A."/>
            <person name="Lindquist E."/>
            <person name="Daum C."/>
            <person name="Ramamoorthy G.K."/>
            <person name="Gryganskyi A."/>
            <person name="Culley D."/>
            <person name="Magnuson J.K."/>
            <person name="James T.Y."/>
            <person name="O'Malley M.A."/>
            <person name="Stajich J.E."/>
            <person name="Spatafora J.W."/>
            <person name="Visel A."/>
            <person name="Grigoriev I.V."/>
        </authorList>
    </citation>
    <scope>NUCLEOTIDE SEQUENCE [LARGE SCALE GENOMIC DNA]</scope>
    <source>
        <strain evidence="7 8">NRRL 1336</strain>
    </source>
</reference>
<comment type="subunit">
    <text evidence="6">Component of the ribosomal small subunit (SSU) processome.</text>
</comment>
<evidence type="ECO:0000256" key="5">
    <source>
        <dbReference type="ARBA" id="ARBA00023242"/>
    </source>
</evidence>
<comment type="caution">
    <text evidence="7">The sequence shown here is derived from an EMBL/GenBank/DDBJ whole genome shotgun (WGS) entry which is preliminary data.</text>
</comment>
<gene>
    <name evidence="7" type="ORF">BCR42DRAFT_411212</name>
</gene>
<comment type="function">
    <text evidence="1 6">Involved in nucleolar processing of pre-18S ribosomal RNA.</text>
</comment>
<dbReference type="GO" id="GO:0032040">
    <property type="term" value="C:small-subunit processome"/>
    <property type="evidence" value="ECO:0007669"/>
    <property type="project" value="UniProtKB-UniRule"/>
</dbReference>
<dbReference type="EMBL" id="MCGE01000008">
    <property type="protein sequence ID" value="ORZ18591.1"/>
    <property type="molecule type" value="Genomic_DNA"/>
</dbReference>
<evidence type="ECO:0000256" key="6">
    <source>
        <dbReference type="PIRNR" id="PIRNR015952"/>
    </source>
</evidence>
<dbReference type="PANTHER" id="PTHR12838">
    <property type="entry name" value="U3 SMALL NUCLEOLAR RNA-ASSOCIATED PROTEIN 11"/>
    <property type="match status" value="1"/>
</dbReference>
<accession>A0A1X2ILG0</accession>
<dbReference type="Proteomes" id="UP000193560">
    <property type="component" value="Unassembled WGS sequence"/>
</dbReference>
<organism evidence="7 8">
    <name type="scientific">Absidia repens</name>
    <dbReference type="NCBI Taxonomy" id="90262"/>
    <lineage>
        <taxon>Eukaryota</taxon>
        <taxon>Fungi</taxon>
        <taxon>Fungi incertae sedis</taxon>
        <taxon>Mucoromycota</taxon>
        <taxon>Mucoromycotina</taxon>
        <taxon>Mucoromycetes</taxon>
        <taxon>Mucorales</taxon>
        <taxon>Cunninghamellaceae</taxon>
        <taxon>Absidia</taxon>
    </lineage>
</organism>
<keyword evidence="4 6" id="KW-0698">rRNA processing</keyword>
<dbReference type="AlphaFoldDB" id="A0A1X2ILG0"/>
<dbReference type="InterPro" id="IPR007144">
    <property type="entry name" value="SSU_processome_Utp11"/>
</dbReference>
<evidence type="ECO:0000256" key="4">
    <source>
        <dbReference type="ARBA" id="ARBA00022552"/>
    </source>
</evidence>
<dbReference type="STRING" id="90262.A0A1X2ILG0"/>
<comment type="similarity">
    <text evidence="3 6">Belongs to the UTP11 family.</text>
</comment>
<dbReference type="GO" id="GO:0000447">
    <property type="term" value="P:endonucleolytic cleavage in ITS1 to separate SSU-rRNA from 5.8S rRNA and LSU-rRNA from tricistronic rRNA transcript (SSU-rRNA, 5.8S rRNA, LSU-rRNA)"/>
    <property type="evidence" value="ECO:0007669"/>
    <property type="project" value="EnsemblFungi"/>
</dbReference>
<evidence type="ECO:0000256" key="2">
    <source>
        <dbReference type="ARBA" id="ARBA00004604"/>
    </source>
</evidence>
<dbReference type="OrthoDB" id="29058at2759"/>
<sequence length="254" mass="30336">MSTSLRNVVQRRNHKERGQLASREKLGLLEKKKDYLQRARDYHGKQKRLKALREKALFRNPDEFYFKMINSQTKNGVHIQKRNEELPDEMVQLMKSQDKNYIKFQRDVSKKKMEKLQESLHFLDEGEQDHTPTKRNKHVVFVDSESQAKKFDVVKHLDTAPELVNRKFNRPRLDTLKEASLDDVLSREEIKEMKRSREMKYKELESRKQREKGLKRAERELQIQKALTGKGDKKKVGVDKMGLAVYKWKADRKR</sequence>
<dbReference type="GO" id="GO:0000480">
    <property type="term" value="P:endonucleolytic cleavage in 5'-ETS of tricistronic rRNA transcript (SSU-rRNA, 5.8S rRNA, LSU-rRNA)"/>
    <property type="evidence" value="ECO:0007669"/>
    <property type="project" value="EnsemblFungi"/>
</dbReference>
<evidence type="ECO:0000256" key="1">
    <source>
        <dbReference type="ARBA" id="ARBA00004099"/>
    </source>
</evidence>
<evidence type="ECO:0000256" key="3">
    <source>
        <dbReference type="ARBA" id="ARBA00008105"/>
    </source>
</evidence>
<comment type="subcellular location">
    <subcellularLocation>
        <location evidence="2 6">Nucleus</location>
        <location evidence="2 6">Nucleolus</location>
    </subcellularLocation>
</comment>
<dbReference type="Pfam" id="PF03998">
    <property type="entry name" value="Utp11"/>
    <property type="match status" value="1"/>
</dbReference>
<evidence type="ECO:0000313" key="7">
    <source>
        <dbReference type="EMBL" id="ORZ18591.1"/>
    </source>
</evidence>
<keyword evidence="5 6" id="KW-0539">Nucleus</keyword>
<dbReference type="GO" id="GO:0006412">
    <property type="term" value="P:translation"/>
    <property type="evidence" value="ECO:0007669"/>
    <property type="project" value="EnsemblFungi"/>
</dbReference>
<protein>
    <recommendedName>
        <fullName evidence="6">U3 small nucleolar RNA-associated protein 11</fullName>
        <shortName evidence="6">U3 snoRNA-associated protein 11</shortName>
    </recommendedName>
</protein>
<keyword evidence="8" id="KW-1185">Reference proteome</keyword>
<dbReference type="GO" id="GO:0000472">
    <property type="term" value="P:endonucleolytic cleavage to generate mature 5'-end of SSU-rRNA from (SSU-rRNA, 5.8S rRNA, LSU-rRNA)"/>
    <property type="evidence" value="ECO:0007669"/>
    <property type="project" value="EnsemblFungi"/>
</dbReference>
<dbReference type="PIRSF" id="PIRSF015952">
    <property type="entry name" value="U3snoRNP11"/>
    <property type="match status" value="1"/>
</dbReference>
<proteinExistence type="inferred from homology"/>
<evidence type="ECO:0000313" key="8">
    <source>
        <dbReference type="Proteomes" id="UP000193560"/>
    </source>
</evidence>